<evidence type="ECO:0000313" key="3">
    <source>
        <dbReference type="EMBL" id="UNV86392.1"/>
    </source>
</evidence>
<evidence type="ECO:0000313" key="5">
    <source>
        <dbReference type="Proteomes" id="UP000829504"/>
    </source>
</evidence>
<dbReference type="Proteomes" id="UP000829504">
    <property type="component" value="Chromosome"/>
</dbReference>
<reference evidence="3 5" key="2">
    <citation type="submission" date="2022-03" db="EMBL/GenBank/DDBJ databases">
        <title>Genome sequencing of Morococcus cerebrosus.</title>
        <authorList>
            <person name="Baek M.-G."/>
            <person name="Yi H."/>
        </authorList>
    </citation>
    <scope>NUCLEOTIDE SEQUENCE [LARGE SCALE GENOMIC DNA]</scope>
    <source>
        <strain evidence="3 5">CIP 81.93</strain>
    </source>
</reference>
<dbReference type="Pfam" id="PF14491">
    <property type="entry name" value="DUF4435"/>
    <property type="match status" value="1"/>
</dbReference>
<evidence type="ECO:0000313" key="4">
    <source>
        <dbReference type="Proteomes" id="UP000031390"/>
    </source>
</evidence>
<sequence length="275" mass="32669">MDSRFLEYSRDAVNVLSKFHETDFIIYVEDEDDKYFWDTIFKLNKVKFTYYFEPVGGCAELDNKIEKIIKFELGNTILVARDADYIVLSSKAKYNDRVIYTYGYSIENCIFNKDAIAELIKSNCRNNESCEENIEFFYNYLFENLLYLWEFDYFCVTEGCSKKVLGDNCSKFLMKQNNFKFNIDFIKNEILNLENEIKIKEHIEPSLDDFIRWLRGHFLQSALLVFIKNLGDIKSLPSDNLFSQACGLLKYTLLDDEIRKNYYMNICNRINQLLN</sequence>
<reference evidence="2 4" key="1">
    <citation type="submission" date="2014-12" db="EMBL/GenBank/DDBJ databases">
        <title>Genome sequence of Morococcus cerebrosus.</title>
        <authorList>
            <person name="Shin S.-K."/>
            <person name="Yi H."/>
        </authorList>
    </citation>
    <scope>NUCLEOTIDE SEQUENCE [LARGE SCALE GENOMIC DNA]</scope>
    <source>
        <strain evidence="2 4">CIP 81.93</strain>
    </source>
</reference>
<feature type="domain" description="DUF4435" evidence="1">
    <location>
        <begin position="24"/>
        <end position="230"/>
    </location>
</feature>
<dbReference type="AlphaFoldDB" id="A0A0C1GWE2"/>
<keyword evidence="5" id="KW-1185">Reference proteome</keyword>
<protein>
    <submittedName>
        <fullName evidence="3">DUF4435 domain-containing protein</fullName>
    </submittedName>
</protein>
<dbReference type="Proteomes" id="UP000031390">
    <property type="component" value="Unassembled WGS sequence"/>
</dbReference>
<dbReference type="EMBL" id="CP094242">
    <property type="protein sequence ID" value="UNV86392.1"/>
    <property type="molecule type" value="Genomic_DNA"/>
</dbReference>
<organism evidence="2 4">
    <name type="scientific">Morococcus cerebrosus</name>
    <dbReference type="NCBI Taxonomy" id="1056807"/>
    <lineage>
        <taxon>Bacteria</taxon>
        <taxon>Pseudomonadati</taxon>
        <taxon>Pseudomonadota</taxon>
        <taxon>Betaproteobacteria</taxon>
        <taxon>Neisseriales</taxon>
        <taxon>Neisseriaceae</taxon>
        <taxon>Morococcus</taxon>
    </lineage>
</organism>
<name>A0A0C1GWE2_9NEIS</name>
<dbReference type="InterPro" id="IPR029492">
    <property type="entry name" value="DUF4435"/>
</dbReference>
<evidence type="ECO:0000259" key="1">
    <source>
        <dbReference type="Pfam" id="PF14491"/>
    </source>
</evidence>
<gene>
    <name evidence="2" type="ORF">MCC93_24110</name>
    <name evidence="3" type="ORF">MON37_06645</name>
</gene>
<dbReference type="RefSeq" id="WP_039409996.1">
    <property type="nucleotide sequence ID" value="NZ_CP094242.1"/>
</dbReference>
<evidence type="ECO:0000313" key="2">
    <source>
        <dbReference type="EMBL" id="KIC06147.1"/>
    </source>
</evidence>
<accession>A0A0C1GWE2</accession>
<proteinExistence type="predicted"/>
<dbReference type="EMBL" id="JUFZ01000116">
    <property type="protein sequence ID" value="KIC06147.1"/>
    <property type="molecule type" value="Genomic_DNA"/>
</dbReference>